<reference evidence="1 2" key="1">
    <citation type="submission" date="2017-10" db="EMBL/GenBank/DDBJ databases">
        <title>Sedimentibacterium mangrovi gen. nov., sp. nov., a novel member of family Phyllobacteriacea isolated from mangrove sediment.</title>
        <authorList>
            <person name="Liao H."/>
            <person name="Tian Y."/>
        </authorList>
    </citation>
    <scope>NUCLEOTIDE SEQUENCE [LARGE SCALE GENOMIC DNA]</scope>
    <source>
        <strain evidence="1 2">X9-2-2</strain>
    </source>
</reference>
<accession>A0A2G1QJ10</accession>
<dbReference type="RefSeq" id="WP_099307954.1">
    <property type="nucleotide sequence ID" value="NZ_PDVP01000015.1"/>
</dbReference>
<evidence type="ECO:0000313" key="2">
    <source>
        <dbReference type="Proteomes" id="UP000221168"/>
    </source>
</evidence>
<dbReference type="OrthoDB" id="192987at2"/>
<dbReference type="Pfam" id="PF13814">
    <property type="entry name" value="Replic_Relax"/>
    <property type="match status" value="1"/>
</dbReference>
<dbReference type="Proteomes" id="UP000221168">
    <property type="component" value="Unassembled WGS sequence"/>
</dbReference>
<name>A0A2G1QJ10_9HYPH</name>
<dbReference type="EMBL" id="PDVP01000015">
    <property type="protein sequence ID" value="PHP65441.1"/>
    <property type="molecule type" value="Genomic_DNA"/>
</dbReference>
<sequence>MRTHDALGRATFHHIDYRPGTRPTEREIRWLRFIQRHGPQSSIYLHELTRDTHRDRDTSLRQMQKLRAGGFLMCPRQQRATENASFNPYIYELTSKARDWLEELGLAENTVRPTGHWVHQYMVSCITSSIDIALQRQGMGYIPAHKILERARTTISIDLGRKTLTPDALFGMDYGGLYRFYCLEADRGTEPKDSKAARKSYRSTIEDYSTLIGDKLYKKDYGLTAGMLLLYVFSSKANERRFLETVQATLGTRSAYILTQTIPGFHGFFRPPQLLSALMEKPWSRAGHEPFEIGAE</sequence>
<protein>
    <recommendedName>
        <fullName evidence="3">Replication-relaxation</fullName>
    </recommendedName>
</protein>
<organism evidence="1 2">
    <name type="scientific">Zhengella mangrovi</name>
    <dbReference type="NCBI Taxonomy" id="1982044"/>
    <lineage>
        <taxon>Bacteria</taxon>
        <taxon>Pseudomonadati</taxon>
        <taxon>Pseudomonadota</taxon>
        <taxon>Alphaproteobacteria</taxon>
        <taxon>Hyphomicrobiales</taxon>
        <taxon>Notoacmeibacteraceae</taxon>
        <taxon>Zhengella</taxon>
    </lineage>
</organism>
<dbReference type="InterPro" id="IPR025855">
    <property type="entry name" value="Replic_Relax"/>
</dbReference>
<gene>
    <name evidence="1" type="ORF">CSC94_18960</name>
</gene>
<evidence type="ECO:0000313" key="1">
    <source>
        <dbReference type="EMBL" id="PHP65441.1"/>
    </source>
</evidence>
<proteinExistence type="predicted"/>
<comment type="caution">
    <text evidence="1">The sequence shown here is derived from an EMBL/GenBank/DDBJ whole genome shotgun (WGS) entry which is preliminary data.</text>
</comment>
<dbReference type="AlphaFoldDB" id="A0A2G1QJ10"/>
<evidence type="ECO:0008006" key="3">
    <source>
        <dbReference type="Google" id="ProtNLM"/>
    </source>
</evidence>
<keyword evidence="2" id="KW-1185">Reference proteome</keyword>